<dbReference type="PROSITE" id="PS51355">
    <property type="entry name" value="GLUTATHIONE_PEROXID_3"/>
    <property type="match status" value="1"/>
</dbReference>
<keyword evidence="6" id="KW-1185">Reference proteome</keyword>
<reference evidence="5 6" key="1">
    <citation type="submission" date="2016-03" db="EMBL/GenBank/DDBJ databases">
        <title>Acetic acid bacteria sequencing.</title>
        <authorList>
            <person name="Brandt J."/>
            <person name="Jakob F."/>
            <person name="Vogel R.F."/>
        </authorList>
    </citation>
    <scope>NUCLEOTIDE SEQUENCE [LARGE SCALE GENOMIC DNA]</scope>
    <source>
        <strain evidence="5 6">NBRC 101099</strain>
    </source>
</reference>
<protein>
    <recommendedName>
        <fullName evidence="4">Glutathione peroxidase</fullName>
    </recommendedName>
</protein>
<dbReference type="GO" id="GO:0034599">
    <property type="term" value="P:cellular response to oxidative stress"/>
    <property type="evidence" value="ECO:0007669"/>
    <property type="project" value="TreeGrafter"/>
</dbReference>
<dbReference type="Gene3D" id="3.40.30.10">
    <property type="entry name" value="Glutaredoxin"/>
    <property type="match status" value="1"/>
</dbReference>
<evidence type="ECO:0000256" key="4">
    <source>
        <dbReference type="RuleBase" id="RU000499"/>
    </source>
</evidence>
<dbReference type="Pfam" id="PF00255">
    <property type="entry name" value="GSHPx"/>
    <property type="match status" value="1"/>
</dbReference>
<dbReference type="GO" id="GO:0004601">
    <property type="term" value="F:peroxidase activity"/>
    <property type="evidence" value="ECO:0007669"/>
    <property type="project" value="UniProtKB-KW"/>
</dbReference>
<dbReference type="OrthoDB" id="9785502at2"/>
<dbReference type="Proteomes" id="UP000188604">
    <property type="component" value="Chromosome"/>
</dbReference>
<dbReference type="PIRSF" id="PIRSF000303">
    <property type="entry name" value="Glutathion_perox"/>
    <property type="match status" value="1"/>
</dbReference>
<evidence type="ECO:0000256" key="3">
    <source>
        <dbReference type="ARBA" id="ARBA00023002"/>
    </source>
</evidence>
<dbReference type="AlphaFoldDB" id="A0A1U9KN49"/>
<dbReference type="PRINTS" id="PR01011">
    <property type="entry name" value="GLUTPROXDASE"/>
</dbReference>
<dbReference type="CDD" id="cd00340">
    <property type="entry name" value="GSH_Peroxidase"/>
    <property type="match status" value="1"/>
</dbReference>
<dbReference type="RefSeq" id="WP_077806187.1">
    <property type="nucleotide sequence ID" value="NZ_BJXS01000008.1"/>
</dbReference>
<evidence type="ECO:0000256" key="2">
    <source>
        <dbReference type="ARBA" id="ARBA00022559"/>
    </source>
</evidence>
<dbReference type="InterPro" id="IPR036249">
    <property type="entry name" value="Thioredoxin-like_sf"/>
</dbReference>
<dbReference type="EMBL" id="CP014691">
    <property type="protein sequence ID" value="AQS87213.1"/>
    <property type="molecule type" value="Genomic_DNA"/>
</dbReference>
<dbReference type="STRING" id="320497.A0U93_03825"/>
<gene>
    <name evidence="5" type="ORF">A0U93_03825</name>
</gene>
<accession>A0A1U9KN49</accession>
<dbReference type="PANTHER" id="PTHR11592:SF78">
    <property type="entry name" value="GLUTATHIONE PEROXIDASE"/>
    <property type="match status" value="1"/>
</dbReference>
<dbReference type="KEGG" id="nch:A0U93_03825"/>
<dbReference type="InterPro" id="IPR029759">
    <property type="entry name" value="GPX_AS"/>
</dbReference>
<dbReference type="PROSITE" id="PS00460">
    <property type="entry name" value="GLUTATHIONE_PEROXID_1"/>
    <property type="match status" value="1"/>
</dbReference>
<comment type="similarity">
    <text evidence="1 4">Belongs to the glutathione peroxidase family.</text>
</comment>
<evidence type="ECO:0000313" key="5">
    <source>
        <dbReference type="EMBL" id="AQS87213.1"/>
    </source>
</evidence>
<keyword evidence="2 4" id="KW-0575">Peroxidase</keyword>
<organism evidence="5 6">
    <name type="scientific">Neoasaia chiangmaiensis</name>
    <dbReference type="NCBI Taxonomy" id="320497"/>
    <lineage>
        <taxon>Bacteria</taxon>
        <taxon>Pseudomonadati</taxon>
        <taxon>Pseudomonadota</taxon>
        <taxon>Alphaproteobacteria</taxon>
        <taxon>Acetobacterales</taxon>
        <taxon>Acetobacteraceae</taxon>
        <taxon>Neoasaia</taxon>
    </lineage>
</organism>
<dbReference type="InterPro" id="IPR000889">
    <property type="entry name" value="Glutathione_peroxidase"/>
</dbReference>
<keyword evidence="3 4" id="KW-0560">Oxidoreductase</keyword>
<evidence type="ECO:0000313" key="6">
    <source>
        <dbReference type="Proteomes" id="UP000188604"/>
    </source>
</evidence>
<evidence type="ECO:0000256" key="1">
    <source>
        <dbReference type="ARBA" id="ARBA00006926"/>
    </source>
</evidence>
<sequence length="162" mass="18025">MTAVYDFTLPALDGRSTIDLGAYRDKPILIVNTASKCGFTPQYEGLQHIWSHYGKGGLAVVGIPSNDFGNQEPGDAASIGETCYRNYGVGFPVAEKAHVKGADAIPLFHWLATQGGFLSRPRWNFYKYIINRQGKLSAWFTPLTSPGSQRFTREIHRVMLDR</sequence>
<dbReference type="PANTHER" id="PTHR11592">
    <property type="entry name" value="GLUTATHIONE PEROXIDASE"/>
    <property type="match status" value="1"/>
</dbReference>
<dbReference type="SUPFAM" id="SSF52833">
    <property type="entry name" value="Thioredoxin-like"/>
    <property type="match status" value="1"/>
</dbReference>
<name>A0A1U9KN49_9PROT</name>
<proteinExistence type="inferred from homology"/>